<dbReference type="Gene3D" id="3.30.1330.230">
    <property type="match status" value="1"/>
</dbReference>
<dbReference type="PANTHER" id="PTHR37809">
    <property type="entry name" value="RIBOSOMAL PROTEIN S12 METHYLTHIOTRANSFERASE ACCESSORY FACTOR YCAO"/>
    <property type="match status" value="1"/>
</dbReference>
<evidence type="ECO:0000313" key="2">
    <source>
        <dbReference type="EMBL" id="PRQ08300.1"/>
    </source>
</evidence>
<dbReference type="Gene3D" id="3.30.40.250">
    <property type="match status" value="1"/>
</dbReference>
<dbReference type="PANTHER" id="PTHR37809:SF1">
    <property type="entry name" value="RIBOSOMAL PROTEIN S12 METHYLTHIOTRANSFERASE ACCESSORY FACTOR YCAO"/>
    <property type="match status" value="1"/>
</dbReference>
<dbReference type="EMBL" id="PVNL01000042">
    <property type="protein sequence ID" value="PRQ08300.1"/>
    <property type="molecule type" value="Genomic_DNA"/>
</dbReference>
<dbReference type="Gene3D" id="3.30.160.660">
    <property type="match status" value="1"/>
</dbReference>
<protein>
    <submittedName>
        <fullName evidence="2">YcaO-like family protein</fullName>
    </submittedName>
</protein>
<proteinExistence type="predicted"/>
<dbReference type="InterPro" id="IPR027624">
    <property type="entry name" value="TOMM_cyclo_SagD"/>
</dbReference>
<dbReference type="NCBIfam" id="TIGR00702">
    <property type="entry name" value="YcaO-type kinase domain"/>
    <property type="match status" value="1"/>
</dbReference>
<sequence>MGYGTALDEPLARVRAVCEALERYCSVMYPLAGVRLARPGELDGAICEHSRFPQCSDRERQLGREQVRLPDPSREDYWIRGYSLSRGEPTWLPLTAVHLGLPIPVSEHVTWPMSTGFAAGSTYDQAVLSGLLEVIERDSLALWWLHQLPMPRLELQLEANSRLSTLLERAREIGLETHLFDLTTNLDVPVIGVVQVDHHARPHVITMGASRPRGIDAAIRVLEEAGSLRIAMANQAPITRSSFMSQPHRTPEEFGALYIDRDAIARFGFATDHPNVRHDVPPAVSDDPLDTIVGRLSALGMEVLVVDVTLPEVRQCGIVVVKVIVPDLMPISFCHDVRYLAHPRLYAAPRQLGYGQRLEAMITSDPIPFA</sequence>
<comment type="caution">
    <text evidence="2">The sequence shown here is derived from an EMBL/GenBank/DDBJ whole genome shotgun (WGS) entry which is preliminary data.</text>
</comment>
<evidence type="ECO:0000313" key="3">
    <source>
        <dbReference type="Proteomes" id="UP000238823"/>
    </source>
</evidence>
<accession>A0A2S9YTA2</accession>
<dbReference type="AlphaFoldDB" id="A0A2S9YTA2"/>
<gene>
    <name evidence="2" type="ORF">ENSA7_19230</name>
</gene>
<name>A0A2S9YTA2_9BACT</name>
<dbReference type="Proteomes" id="UP000238823">
    <property type="component" value="Unassembled WGS sequence"/>
</dbReference>
<dbReference type="NCBIfam" id="TIGR03604">
    <property type="entry name" value="TOMM_cyclo_SagD"/>
    <property type="match status" value="1"/>
</dbReference>
<dbReference type="PROSITE" id="PS51664">
    <property type="entry name" value="YCAO"/>
    <property type="match status" value="1"/>
</dbReference>
<organism evidence="2 3">
    <name type="scientific">Enhygromyxa salina</name>
    <dbReference type="NCBI Taxonomy" id="215803"/>
    <lineage>
        <taxon>Bacteria</taxon>
        <taxon>Pseudomonadati</taxon>
        <taxon>Myxococcota</taxon>
        <taxon>Polyangia</taxon>
        <taxon>Nannocystales</taxon>
        <taxon>Nannocystaceae</taxon>
        <taxon>Enhygromyxa</taxon>
    </lineage>
</organism>
<dbReference type="InterPro" id="IPR003776">
    <property type="entry name" value="YcaO-like_dom"/>
</dbReference>
<evidence type="ECO:0000259" key="1">
    <source>
        <dbReference type="PROSITE" id="PS51664"/>
    </source>
</evidence>
<reference evidence="2 3" key="1">
    <citation type="submission" date="2018-03" db="EMBL/GenBank/DDBJ databases">
        <title>Draft Genome Sequences of the Obligatory Marine Myxobacteria Enhygromyxa salina SWB007.</title>
        <authorList>
            <person name="Poehlein A."/>
            <person name="Moghaddam J.A."/>
            <person name="Harms H."/>
            <person name="Alanjari M."/>
            <person name="Koenig G.M."/>
            <person name="Daniel R."/>
            <person name="Schaeberle T.F."/>
        </authorList>
    </citation>
    <scope>NUCLEOTIDE SEQUENCE [LARGE SCALE GENOMIC DNA]</scope>
    <source>
        <strain evidence="2 3">SWB007</strain>
    </source>
</reference>
<dbReference type="Pfam" id="PF02624">
    <property type="entry name" value="YcaO"/>
    <property type="match status" value="1"/>
</dbReference>
<feature type="domain" description="YcaO" evidence="1">
    <location>
        <begin position="4"/>
        <end position="370"/>
    </location>
</feature>